<dbReference type="AlphaFoldDB" id="A0A4Z2EJL0"/>
<evidence type="ECO:0000256" key="1">
    <source>
        <dbReference type="SAM" id="MobiDB-lite"/>
    </source>
</evidence>
<dbReference type="EMBL" id="SRLO01006396">
    <property type="protein sequence ID" value="TNN28821.1"/>
    <property type="molecule type" value="Genomic_DNA"/>
</dbReference>
<dbReference type="Proteomes" id="UP000314294">
    <property type="component" value="Unassembled WGS sequence"/>
</dbReference>
<name>A0A4Z2EJL0_9TELE</name>
<keyword evidence="3" id="KW-1185">Reference proteome</keyword>
<feature type="region of interest" description="Disordered" evidence="1">
    <location>
        <begin position="24"/>
        <end position="72"/>
    </location>
</feature>
<protein>
    <submittedName>
        <fullName evidence="2">Uncharacterized protein</fullName>
    </submittedName>
</protein>
<sequence length="72" mass="8414">METLHAHLVPQGNKCWKPQLREGFSRRREEEPHCPQRGVLQEEGREEEPHCPQRGVLQEERRGATLPPADEH</sequence>
<proteinExistence type="predicted"/>
<accession>A0A4Z2EJL0</accession>
<gene>
    <name evidence="2" type="ORF">EYF80_061032</name>
</gene>
<reference evidence="2 3" key="1">
    <citation type="submission" date="2019-03" db="EMBL/GenBank/DDBJ databases">
        <title>First draft genome of Liparis tanakae, snailfish: a comprehensive survey of snailfish specific genes.</title>
        <authorList>
            <person name="Kim W."/>
            <person name="Song I."/>
            <person name="Jeong J.-H."/>
            <person name="Kim D."/>
            <person name="Kim S."/>
            <person name="Ryu S."/>
            <person name="Song J.Y."/>
            <person name="Lee S.K."/>
        </authorList>
    </citation>
    <scope>NUCLEOTIDE SEQUENCE [LARGE SCALE GENOMIC DNA]</scope>
    <source>
        <tissue evidence="2">Muscle</tissue>
    </source>
</reference>
<evidence type="ECO:0000313" key="2">
    <source>
        <dbReference type="EMBL" id="TNN28821.1"/>
    </source>
</evidence>
<comment type="caution">
    <text evidence="2">The sequence shown here is derived from an EMBL/GenBank/DDBJ whole genome shotgun (WGS) entry which is preliminary data.</text>
</comment>
<evidence type="ECO:0000313" key="3">
    <source>
        <dbReference type="Proteomes" id="UP000314294"/>
    </source>
</evidence>
<organism evidence="2 3">
    <name type="scientific">Liparis tanakae</name>
    <name type="common">Tanaka's snailfish</name>
    <dbReference type="NCBI Taxonomy" id="230148"/>
    <lineage>
        <taxon>Eukaryota</taxon>
        <taxon>Metazoa</taxon>
        <taxon>Chordata</taxon>
        <taxon>Craniata</taxon>
        <taxon>Vertebrata</taxon>
        <taxon>Euteleostomi</taxon>
        <taxon>Actinopterygii</taxon>
        <taxon>Neopterygii</taxon>
        <taxon>Teleostei</taxon>
        <taxon>Neoteleostei</taxon>
        <taxon>Acanthomorphata</taxon>
        <taxon>Eupercaria</taxon>
        <taxon>Perciformes</taxon>
        <taxon>Cottioidei</taxon>
        <taxon>Cottales</taxon>
        <taxon>Liparidae</taxon>
        <taxon>Liparis</taxon>
    </lineage>
</organism>